<dbReference type="Gene3D" id="3.40.720.10">
    <property type="entry name" value="Alkaline Phosphatase, subunit A"/>
    <property type="match status" value="1"/>
</dbReference>
<evidence type="ECO:0000256" key="2">
    <source>
        <dbReference type="ARBA" id="ARBA00022723"/>
    </source>
</evidence>
<dbReference type="STRING" id="2903.R1B6Y9"/>
<dbReference type="KEGG" id="ehx:EMIHUDRAFT_77458"/>
<evidence type="ECO:0000256" key="5">
    <source>
        <dbReference type="SAM" id="MobiDB-lite"/>
    </source>
</evidence>
<dbReference type="GO" id="GO:0046872">
    <property type="term" value="F:metal ion binding"/>
    <property type="evidence" value="ECO:0007669"/>
    <property type="project" value="UniProtKB-KW"/>
</dbReference>
<dbReference type="SUPFAM" id="SSF53649">
    <property type="entry name" value="Alkaline phosphatase-like"/>
    <property type="match status" value="1"/>
</dbReference>
<comment type="similarity">
    <text evidence="1">Belongs to the sulfatase family.</text>
</comment>
<evidence type="ECO:0000313" key="7">
    <source>
        <dbReference type="EnsemblProtists" id="EOD04917"/>
    </source>
</evidence>
<keyword evidence="8" id="KW-1185">Reference proteome</keyword>
<evidence type="ECO:0000256" key="4">
    <source>
        <dbReference type="ARBA" id="ARBA00022837"/>
    </source>
</evidence>
<dbReference type="PANTHER" id="PTHR42693:SF53">
    <property type="entry name" value="ENDO-4-O-SULFATASE"/>
    <property type="match status" value="1"/>
</dbReference>
<dbReference type="HOGENOM" id="CLU_006332_10_4_1"/>
<dbReference type="Pfam" id="PF00884">
    <property type="entry name" value="Sulfatase"/>
    <property type="match status" value="1"/>
</dbReference>
<keyword evidence="3" id="KW-0378">Hydrolase</keyword>
<dbReference type="InterPro" id="IPR017850">
    <property type="entry name" value="Alkaline_phosphatase_core_sf"/>
</dbReference>
<dbReference type="EnsemblProtists" id="EOD04917">
    <property type="protein sequence ID" value="EOD04917"/>
    <property type="gene ID" value="EMIHUDRAFT_77458"/>
</dbReference>
<dbReference type="GeneID" id="17251067"/>
<dbReference type="PRINTS" id="PR01217">
    <property type="entry name" value="PRICHEXTENSN"/>
</dbReference>
<evidence type="ECO:0000256" key="3">
    <source>
        <dbReference type="ARBA" id="ARBA00022801"/>
    </source>
</evidence>
<organism evidence="7 8">
    <name type="scientific">Emiliania huxleyi (strain CCMP1516)</name>
    <dbReference type="NCBI Taxonomy" id="280463"/>
    <lineage>
        <taxon>Eukaryota</taxon>
        <taxon>Haptista</taxon>
        <taxon>Haptophyta</taxon>
        <taxon>Prymnesiophyceae</taxon>
        <taxon>Isochrysidales</taxon>
        <taxon>Noelaerhabdaceae</taxon>
        <taxon>Emiliania</taxon>
    </lineage>
</organism>
<protein>
    <recommendedName>
        <fullName evidence="6">Sulfatase N-terminal domain-containing protein</fullName>
    </recommendedName>
</protein>
<dbReference type="Gene3D" id="3.30.1120.10">
    <property type="match status" value="1"/>
</dbReference>
<dbReference type="InterPro" id="IPR000917">
    <property type="entry name" value="Sulfatase_N"/>
</dbReference>
<dbReference type="RefSeq" id="XP_005757346.1">
    <property type="nucleotide sequence ID" value="XM_005757289.1"/>
</dbReference>
<dbReference type="PROSITE" id="PS00523">
    <property type="entry name" value="SULFATASE_1"/>
    <property type="match status" value="1"/>
</dbReference>
<proteinExistence type="inferred from homology"/>
<name>A0A0D3I0Y2_EMIH1</name>
<evidence type="ECO:0000313" key="8">
    <source>
        <dbReference type="Proteomes" id="UP000013827"/>
    </source>
</evidence>
<feature type="compositionally biased region" description="Pro residues" evidence="5">
    <location>
        <begin position="10"/>
        <end position="92"/>
    </location>
</feature>
<feature type="domain" description="Sulfatase N-terminal" evidence="6">
    <location>
        <begin position="95"/>
        <end position="420"/>
    </location>
</feature>
<dbReference type="InterPro" id="IPR050738">
    <property type="entry name" value="Sulfatase"/>
</dbReference>
<accession>A0A0D3I0Y2</accession>
<sequence length="528" mass="57632">MPVTVHACTAPPPPPRKDPFPPFSPSPPPSPPLPPPPPGSPPLPPSPSPPPASPPPPPGSPPPPPSPSPPPAPFLPPPPPSPPPAPKPPPWRGKPNIILISVDDMGYGDPCSYHHGCAIPTPNIDRLASEGVRFTDGYVTAPVCGPSRGGLLTGAYQQRFGNQGNNDYAYQIPGQHKTMPEALKAAARYHTGMVGKWNMPRRAEHVFDEMDDVMVWAGEYWPIEGEDYVGVDGVNPMAVTGLPHWGPARPGDEYLTDRLTRKAVEFIQRNRWKDFFLYLAYNGPHDPWQAKQVHNVQYSYVQPEPKRIYAGMVAAIDEGIGRVLSTLDQYGLDGGKTLIAFLSDNGPDFGRRGQHGWEAHWPSHIMMGDPGPFSGSKNQFWEGGSRIPFILRWPGEIAAGSIYRQQVMSFDLLPTFIAAAHGRMPAGTDSDGVDLLPYVRGYSGGSPHDILFWKGEKQGAARMGDWKYLRGYPPGSHQLFNLKTDIKELRDVSHANGAIFSELTSRWKAWCMTLPRSHSGASPAGDCN</sequence>
<evidence type="ECO:0000259" key="6">
    <source>
        <dbReference type="Pfam" id="PF00884"/>
    </source>
</evidence>
<dbReference type="GO" id="GO:0004065">
    <property type="term" value="F:arylsulfatase activity"/>
    <property type="evidence" value="ECO:0007669"/>
    <property type="project" value="TreeGrafter"/>
</dbReference>
<evidence type="ECO:0000256" key="1">
    <source>
        <dbReference type="ARBA" id="ARBA00008779"/>
    </source>
</evidence>
<dbReference type="eggNOG" id="KOG3867">
    <property type="taxonomic scope" value="Eukaryota"/>
</dbReference>
<keyword evidence="2" id="KW-0479">Metal-binding</keyword>
<dbReference type="AlphaFoldDB" id="A0A0D3I0Y2"/>
<dbReference type="PANTHER" id="PTHR42693">
    <property type="entry name" value="ARYLSULFATASE FAMILY MEMBER"/>
    <property type="match status" value="1"/>
</dbReference>
<reference evidence="7" key="2">
    <citation type="submission" date="2024-10" db="UniProtKB">
        <authorList>
            <consortium name="EnsemblProtists"/>
        </authorList>
    </citation>
    <scope>IDENTIFICATION</scope>
</reference>
<feature type="region of interest" description="Disordered" evidence="5">
    <location>
        <begin position="1"/>
        <end position="96"/>
    </location>
</feature>
<dbReference type="PaxDb" id="2903-EOD04917"/>
<dbReference type="InterPro" id="IPR024607">
    <property type="entry name" value="Sulfatase_CS"/>
</dbReference>
<keyword evidence="4" id="KW-0106">Calcium</keyword>
<dbReference type="Proteomes" id="UP000013827">
    <property type="component" value="Unassembled WGS sequence"/>
</dbReference>
<reference evidence="8" key="1">
    <citation type="journal article" date="2013" name="Nature">
        <title>Pan genome of the phytoplankton Emiliania underpins its global distribution.</title>
        <authorList>
            <person name="Read B.A."/>
            <person name="Kegel J."/>
            <person name="Klute M.J."/>
            <person name="Kuo A."/>
            <person name="Lefebvre S.C."/>
            <person name="Maumus F."/>
            <person name="Mayer C."/>
            <person name="Miller J."/>
            <person name="Monier A."/>
            <person name="Salamov A."/>
            <person name="Young J."/>
            <person name="Aguilar M."/>
            <person name="Claverie J.M."/>
            <person name="Frickenhaus S."/>
            <person name="Gonzalez K."/>
            <person name="Herman E.K."/>
            <person name="Lin Y.C."/>
            <person name="Napier J."/>
            <person name="Ogata H."/>
            <person name="Sarno A.F."/>
            <person name="Shmutz J."/>
            <person name="Schroeder D."/>
            <person name="de Vargas C."/>
            <person name="Verret F."/>
            <person name="von Dassow P."/>
            <person name="Valentin K."/>
            <person name="Van de Peer Y."/>
            <person name="Wheeler G."/>
            <person name="Dacks J.B."/>
            <person name="Delwiche C.F."/>
            <person name="Dyhrman S.T."/>
            <person name="Glockner G."/>
            <person name="John U."/>
            <person name="Richards T."/>
            <person name="Worden A.Z."/>
            <person name="Zhang X."/>
            <person name="Grigoriev I.V."/>
            <person name="Allen A.E."/>
            <person name="Bidle K."/>
            <person name="Borodovsky M."/>
            <person name="Bowler C."/>
            <person name="Brownlee C."/>
            <person name="Cock J.M."/>
            <person name="Elias M."/>
            <person name="Gladyshev V.N."/>
            <person name="Groth M."/>
            <person name="Guda C."/>
            <person name="Hadaegh A."/>
            <person name="Iglesias-Rodriguez M.D."/>
            <person name="Jenkins J."/>
            <person name="Jones B.M."/>
            <person name="Lawson T."/>
            <person name="Leese F."/>
            <person name="Lindquist E."/>
            <person name="Lobanov A."/>
            <person name="Lomsadze A."/>
            <person name="Malik S.B."/>
            <person name="Marsh M.E."/>
            <person name="Mackinder L."/>
            <person name="Mock T."/>
            <person name="Mueller-Roeber B."/>
            <person name="Pagarete A."/>
            <person name="Parker M."/>
            <person name="Probert I."/>
            <person name="Quesneville H."/>
            <person name="Raines C."/>
            <person name="Rensing S.A."/>
            <person name="Riano-Pachon D.M."/>
            <person name="Richier S."/>
            <person name="Rokitta S."/>
            <person name="Shiraiwa Y."/>
            <person name="Soanes D.M."/>
            <person name="van der Giezen M."/>
            <person name="Wahlund T.M."/>
            <person name="Williams B."/>
            <person name="Wilson W."/>
            <person name="Wolfe G."/>
            <person name="Wurch L.L."/>
        </authorList>
    </citation>
    <scope>NUCLEOTIDE SEQUENCE</scope>
</reference>